<evidence type="ECO:0000313" key="2">
    <source>
        <dbReference type="Proteomes" id="UP000094769"/>
    </source>
</evidence>
<sequence>MNTPAEWIGVSSAGDAAKLLMQKVQLCGEPLQLNIGDCVLVIRSNSQSLLDRLASYFHHLPKTRGLATIEVTAIESDKLETGLPFIDWRREAGKSGRKDAYVELTDGRLVLKVRTGMLFLQSEQWRIAVGPCEEYDNQLINFINSQVMNWLQQREWLICHAAGLILNNHAIAMAGFSGGGKSTLMLHLMEHPKSRYLTNDRLFLRRRDVGVEAVGIPKLPRINPGTVVNSPRLSPLIDEQRREQLLRLPHQELWELEEKFDVDVERLYGRDRIDTSTPVSFAAMVILNWSRGERAPVKMTKVDIAQRSELLNAVMKSPGPFFQDSLGEFIRDDEPLQPAPYLDLLKRVPIYEVTGKIDFTGLKELCLKLWMSVDRP</sequence>
<dbReference type="SUPFAM" id="SSF53795">
    <property type="entry name" value="PEP carboxykinase-like"/>
    <property type="match status" value="1"/>
</dbReference>
<dbReference type="InterPro" id="IPR027597">
    <property type="entry name" value="HprK-rel_B"/>
</dbReference>
<proteinExistence type="predicted"/>
<dbReference type="NCBIfam" id="TIGR04355">
    <property type="entry name" value="HprK_rel_B"/>
    <property type="match status" value="1"/>
</dbReference>
<accession>A0A7Z1AFN5</accession>
<keyword evidence="2" id="KW-1185">Reference proteome</keyword>
<organism evidence="1 2">
    <name type="scientific">Candidatus Thiodiazotropha endolucinida</name>
    <dbReference type="NCBI Taxonomy" id="1655433"/>
    <lineage>
        <taxon>Bacteria</taxon>
        <taxon>Pseudomonadati</taxon>
        <taxon>Pseudomonadota</taxon>
        <taxon>Gammaproteobacteria</taxon>
        <taxon>Chromatiales</taxon>
        <taxon>Sedimenticolaceae</taxon>
        <taxon>Candidatus Thiodiazotropha</taxon>
    </lineage>
</organism>
<dbReference type="AlphaFoldDB" id="A0A7Z1AFN5"/>
<comment type="caution">
    <text evidence="1">The sequence shown here is derived from an EMBL/GenBank/DDBJ whole genome shotgun (WGS) entry which is preliminary data.</text>
</comment>
<evidence type="ECO:0008006" key="3">
    <source>
        <dbReference type="Google" id="ProtNLM"/>
    </source>
</evidence>
<dbReference type="InterPro" id="IPR027417">
    <property type="entry name" value="P-loop_NTPase"/>
</dbReference>
<reference evidence="1 2" key="1">
    <citation type="submission" date="2016-06" db="EMBL/GenBank/DDBJ databases">
        <title>Genome sequence of endosymbiont of Candidatus Endolucinida thiodiazotropha.</title>
        <authorList>
            <person name="Poehlein A."/>
            <person name="Koenig S."/>
            <person name="Heiden S.E."/>
            <person name="Thuermer A."/>
            <person name="Voget S."/>
            <person name="Daniel R."/>
            <person name="Markert S."/>
            <person name="Gros O."/>
            <person name="Schweder T."/>
        </authorList>
    </citation>
    <scope>NUCLEOTIDE SEQUENCE [LARGE SCALE GENOMIC DNA]</scope>
    <source>
        <strain evidence="1 2">COS</strain>
    </source>
</reference>
<dbReference type="OrthoDB" id="5443147at2"/>
<gene>
    <name evidence="1" type="ORF">CODIS_15030</name>
</gene>
<protein>
    <recommendedName>
        <fullName evidence="3">HprK-related kinase B</fullName>
    </recommendedName>
</protein>
<dbReference type="EMBL" id="MARB01000007">
    <property type="protein sequence ID" value="ODJ88092.1"/>
    <property type="molecule type" value="Genomic_DNA"/>
</dbReference>
<dbReference type="RefSeq" id="WP_069123029.1">
    <property type="nucleotide sequence ID" value="NZ_MARB01000007.1"/>
</dbReference>
<dbReference type="SUPFAM" id="SSF52540">
    <property type="entry name" value="P-loop containing nucleoside triphosphate hydrolases"/>
    <property type="match status" value="1"/>
</dbReference>
<dbReference type="Gene3D" id="3.40.50.300">
    <property type="entry name" value="P-loop containing nucleotide triphosphate hydrolases"/>
    <property type="match status" value="1"/>
</dbReference>
<evidence type="ECO:0000313" key="1">
    <source>
        <dbReference type="EMBL" id="ODJ88092.1"/>
    </source>
</evidence>
<dbReference type="Proteomes" id="UP000094769">
    <property type="component" value="Unassembled WGS sequence"/>
</dbReference>
<name>A0A7Z1AFN5_9GAMM</name>